<dbReference type="Gene3D" id="3.40.50.300">
    <property type="entry name" value="P-loop containing nucleotide triphosphate hydrolases"/>
    <property type="match status" value="2"/>
</dbReference>
<feature type="compositionally biased region" description="Basic and acidic residues" evidence="9">
    <location>
        <begin position="772"/>
        <end position="781"/>
    </location>
</feature>
<evidence type="ECO:0000256" key="7">
    <source>
        <dbReference type="ARBA" id="ARBA00022840"/>
    </source>
</evidence>
<evidence type="ECO:0000256" key="4">
    <source>
        <dbReference type="ARBA" id="ARBA00022741"/>
    </source>
</evidence>
<dbReference type="NCBIfam" id="TIGR02621">
    <property type="entry name" value="cas3_GSU0051"/>
    <property type="match status" value="1"/>
</dbReference>
<comment type="caution">
    <text evidence="11">The sequence shown here is derived from an EMBL/GenBank/DDBJ whole genome shotgun (WGS) entry which is preliminary data.</text>
</comment>
<dbReference type="InterPro" id="IPR027417">
    <property type="entry name" value="P-loop_NTPase"/>
</dbReference>
<dbReference type="InterPro" id="IPR038257">
    <property type="entry name" value="CRISPR-assoc_Cas3_HD_sf"/>
</dbReference>
<dbReference type="AlphaFoldDB" id="A0A5C5UUC0"/>
<keyword evidence="8" id="KW-0051">Antiviral defense</keyword>
<keyword evidence="5" id="KW-0378">Hydrolase</keyword>
<comment type="similarity">
    <text evidence="2">In the central section; belongs to the CRISPR-associated helicase Cas3 family.</text>
</comment>
<evidence type="ECO:0000256" key="9">
    <source>
        <dbReference type="SAM" id="MobiDB-lite"/>
    </source>
</evidence>
<comment type="similarity">
    <text evidence="1">In the N-terminal section; belongs to the CRISPR-associated nuclease Cas3-HD family.</text>
</comment>
<dbReference type="GO" id="GO:0051607">
    <property type="term" value="P:defense response to virus"/>
    <property type="evidence" value="ECO:0007669"/>
    <property type="project" value="UniProtKB-KW"/>
</dbReference>
<evidence type="ECO:0000256" key="8">
    <source>
        <dbReference type="ARBA" id="ARBA00023118"/>
    </source>
</evidence>
<accession>A0A5C5UUC0</accession>
<evidence type="ECO:0000313" key="11">
    <source>
        <dbReference type="EMBL" id="TWT29173.1"/>
    </source>
</evidence>
<name>A0A5C5UUC0_9BACT</name>
<dbReference type="NCBIfam" id="TIGR01596">
    <property type="entry name" value="cas3_HD"/>
    <property type="match status" value="1"/>
</dbReference>
<protein>
    <submittedName>
        <fullName evidence="11">Helicase Cas3</fullName>
    </submittedName>
</protein>
<keyword evidence="4" id="KW-0547">Nucleotide-binding</keyword>
<evidence type="ECO:0000313" key="12">
    <source>
        <dbReference type="Proteomes" id="UP000316714"/>
    </source>
</evidence>
<organism evidence="11 12">
    <name type="scientific">Posidoniimonas corsicana</name>
    <dbReference type="NCBI Taxonomy" id="1938618"/>
    <lineage>
        <taxon>Bacteria</taxon>
        <taxon>Pseudomonadati</taxon>
        <taxon>Planctomycetota</taxon>
        <taxon>Planctomycetia</taxon>
        <taxon>Pirellulales</taxon>
        <taxon>Lacipirellulaceae</taxon>
        <taxon>Posidoniimonas</taxon>
    </lineage>
</organism>
<evidence type="ECO:0000259" key="10">
    <source>
        <dbReference type="PROSITE" id="PS51643"/>
    </source>
</evidence>
<sequence>MGAGTFGEFFKALHDGCEPYDWQTRLAESTVAGEWPDYIDLPTGAGKTACLDIAVYALARQAELPSAERRAPRRLFFCVNRRVIVDEAYRRSLDIAKKLADAEGNPGPLGQVAAALRRIAGEGSNPTAPALDVLQLRGGAYRDNRWARSVTQPTIVTTTVDQLGSRLLFRGYGVSNSAAPIQAALIAYDSLVLLDEAHISRPFSQTLKGVGGYLSKEWNEQPIDVAPMRVVPMTATPPADGAEGFALTLEDRGNKGLARRLEALKPAELVATKNAKDTVGKAIERAKKLAEGDTPTAVAVMVNRVATARAIHAELRKKLGEAFPLELVIGSMRPIDRDAQTERINGFLDRREGGHTPHASIVVSTQCLEVGADYDFDVLVTECASLDALRQRFGRLNRGGRLIEARATILSGGAKKDDPIYGDAQKATWDWLHERKNDDGVVDFGIDAFNNLLRSEGEAAVIPPELLAPSAHADAPVMLPVYVDFWRQTSPRPTPDPDVGLFLHGPERTATDVRVCWRADLDEGAQEEWADIVSLVPPTSPECLSVPIGRLKRWLAGERLEDDKPDRAIETDLLGVTATDDAPIASSSVQRAAVLWRGREGSEALQSLKDLRPGDTLVLPAAAGGWDVLGHVPDATEQTIDVAEQAYSLANHRALLRLHPSTRPLWGAPEPDGDVEPAAEAIRALMDYATADPEEHATSDQGLLELLAAAADTIGDEDWKERFCRLADQDSQKLWIDRYPPKGGKPQGLVLRTKNRLGEQNALPALDDGEDDPSRSRDPVSLEDHVRHVVKFLKQTLGTLPLGDVADALERAAELHDDGKADPRFQAYLQGKPRTARDLNSPFAKSGGVRRARWEDRVARERAGLPEGFRHELLSLQLAERRDDLPDDPHLRDLVLHLVASHHGHAAPFVPVVVDPELPGLRIGGTELSAADRAGAVPPHRLDSGVVDRFWRLVRRHGWWGLSYLEATLRLADQQASAAEDRS</sequence>
<dbReference type="Gene3D" id="1.10.3210.30">
    <property type="match status" value="1"/>
</dbReference>
<dbReference type="PROSITE" id="PS51643">
    <property type="entry name" value="HD_CAS3"/>
    <property type="match status" value="1"/>
</dbReference>
<reference evidence="11 12" key="1">
    <citation type="submission" date="2019-02" db="EMBL/GenBank/DDBJ databases">
        <title>Deep-cultivation of Planctomycetes and their phenomic and genomic characterization uncovers novel biology.</title>
        <authorList>
            <person name="Wiegand S."/>
            <person name="Jogler M."/>
            <person name="Boedeker C."/>
            <person name="Pinto D."/>
            <person name="Vollmers J."/>
            <person name="Rivas-Marin E."/>
            <person name="Kohn T."/>
            <person name="Peeters S.H."/>
            <person name="Heuer A."/>
            <person name="Rast P."/>
            <person name="Oberbeckmann S."/>
            <person name="Bunk B."/>
            <person name="Jeske O."/>
            <person name="Meyerdierks A."/>
            <person name="Storesund J.E."/>
            <person name="Kallscheuer N."/>
            <person name="Luecker S."/>
            <person name="Lage O.M."/>
            <person name="Pohl T."/>
            <person name="Merkel B.J."/>
            <person name="Hornburger P."/>
            <person name="Mueller R.-W."/>
            <person name="Bruemmer F."/>
            <person name="Labrenz M."/>
            <person name="Spormann A.M."/>
            <person name="Op Den Camp H."/>
            <person name="Overmann J."/>
            <person name="Amann R."/>
            <person name="Jetten M.S.M."/>
            <person name="Mascher T."/>
            <person name="Medema M.H."/>
            <person name="Devos D.P."/>
            <person name="Kaster A.-K."/>
            <person name="Ovreas L."/>
            <person name="Rohde M."/>
            <person name="Galperin M.Y."/>
            <person name="Jogler C."/>
        </authorList>
    </citation>
    <scope>NUCLEOTIDE SEQUENCE [LARGE SCALE GENOMIC DNA]</scope>
    <source>
        <strain evidence="11 12">KOR34</strain>
    </source>
</reference>
<dbReference type="SUPFAM" id="SSF109604">
    <property type="entry name" value="HD-domain/PDEase-like"/>
    <property type="match status" value="1"/>
</dbReference>
<gene>
    <name evidence="11" type="ORF">KOR34_53120</name>
</gene>
<evidence type="ECO:0000256" key="2">
    <source>
        <dbReference type="ARBA" id="ARBA00009046"/>
    </source>
</evidence>
<dbReference type="InterPro" id="IPR054712">
    <property type="entry name" value="Cas3-like_dom"/>
</dbReference>
<dbReference type="GO" id="GO:0004386">
    <property type="term" value="F:helicase activity"/>
    <property type="evidence" value="ECO:0007669"/>
    <property type="project" value="UniProtKB-KW"/>
</dbReference>
<dbReference type="GO" id="GO:0005524">
    <property type="term" value="F:ATP binding"/>
    <property type="evidence" value="ECO:0007669"/>
    <property type="project" value="UniProtKB-KW"/>
</dbReference>
<dbReference type="GO" id="GO:0016787">
    <property type="term" value="F:hydrolase activity"/>
    <property type="evidence" value="ECO:0007669"/>
    <property type="project" value="UniProtKB-KW"/>
</dbReference>
<dbReference type="GO" id="GO:0046872">
    <property type="term" value="F:metal ion binding"/>
    <property type="evidence" value="ECO:0007669"/>
    <property type="project" value="UniProtKB-KW"/>
</dbReference>
<dbReference type="Pfam" id="PF22590">
    <property type="entry name" value="Cas3-like_C_2"/>
    <property type="match status" value="1"/>
</dbReference>
<dbReference type="OrthoDB" id="9810236at2"/>
<feature type="region of interest" description="Disordered" evidence="9">
    <location>
        <begin position="755"/>
        <end position="781"/>
    </location>
</feature>
<keyword evidence="3" id="KW-0479">Metal-binding</keyword>
<keyword evidence="12" id="KW-1185">Reference proteome</keyword>
<evidence type="ECO:0000256" key="5">
    <source>
        <dbReference type="ARBA" id="ARBA00022801"/>
    </source>
</evidence>
<dbReference type="EMBL" id="SIHJ01000011">
    <property type="protein sequence ID" value="TWT29173.1"/>
    <property type="molecule type" value="Genomic_DNA"/>
</dbReference>
<feature type="domain" description="HD Cas3-type" evidence="10">
    <location>
        <begin position="775"/>
        <end position="976"/>
    </location>
</feature>
<evidence type="ECO:0000256" key="3">
    <source>
        <dbReference type="ARBA" id="ARBA00022723"/>
    </source>
</evidence>
<dbReference type="Proteomes" id="UP000316714">
    <property type="component" value="Unassembled WGS sequence"/>
</dbReference>
<proteinExistence type="inferred from homology"/>
<dbReference type="RefSeq" id="WP_146569115.1">
    <property type="nucleotide sequence ID" value="NZ_SIHJ01000011.1"/>
</dbReference>
<dbReference type="InterPro" id="IPR006483">
    <property type="entry name" value="CRISPR-assoc_Cas3_HD"/>
</dbReference>
<evidence type="ECO:0000256" key="6">
    <source>
        <dbReference type="ARBA" id="ARBA00022806"/>
    </source>
</evidence>
<keyword evidence="7" id="KW-0067">ATP-binding</keyword>
<dbReference type="InterPro" id="IPR013444">
    <property type="entry name" value="Helicase_Cas3_CRISPR-ass_Anaes"/>
</dbReference>
<dbReference type="SUPFAM" id="SSF52540">
    <property type="entry name" value="P-loop containing nucleoside triphosphate hydrolases"/>
    <property type="match status" value="1"/>
</dbReference>
<dbReference type="Pfam" id="PF18019">
    <property type="entry name" value="Cas3_HD"/>
    <property type="match status" value="1"/>
</dbReference>
<keyword evidence="6 11" id="KW-0347">Helicase</keyword>
<evidence type="ECO:0000256" key="1">
    <source>
        <dbReference type="ARBA" id="ARBA00006847"/>
    </source>
</evidence>